<organism evidence="2 3">
    <name type="scientific">Apatococcus lobatus</name>
    <dbReference type="NCBI Taxonomy" id="904363"/>
    <lineage>
        <taxon>Eukaryota</taxon>
        <taxon>Viridiplantae</taxon>
        <taxon>Chlorophyta</taxon>
        <taxon>core chlorophytes</taxon>
        <taxon>Trebouxiophyceae</taxon>
        <taxon>Chlorellales</taxon>
        <taxon>Chlorellaceae</taxon>
        <taxon>Apatococcus</taxon>
    </lineage>
</organism>
<protein>
    <submittedName>
        <fullName evidence="2">Uncharacterized protein</fullName>
    </submittedName>
</protein>
<evidence type="ECO:0000313" key="2">
    <source>
        <dbReference type="EMBL" id="KAK9840474.1"/>
    </source>
</evidence>
<gene>
    <name evidence="2" type="ORF">WJX74_010367</name>
</gene>
<comment type="caution">
    <text evidence="2">The sequence shown here is derived from an EMBL/GenBank/DDBJ whole genome shotgun (WGS) entry which is preliminary data.</text>
</comment>
<accession>A0AAW1S3Z5</accession>
<sequence>MAVQLSRRSRLAGSVCQCSKCRNSPGSQASLADGRANFEPPERTHVRPLMVELPPRQQAPRCTVTVSKALGQLQVHGREQEEGRSGTLAMSRQIPPAQSSKEQVAKGN</sequence>
<keyword evidence="3" id="KW-1185">Reference proteome</keyword>
<dbReference type="Proteomes" id="UP001438707">
    <property type="component" value="Unassembled WGS sequence"/>
</dbReference>
<dbReference type="EMBL" id="JALJOS010000004">
    <property type="protein sequence ID" value="KAK9840474.1"/>
    <property type="molecule type" value="Genomic_DNA"/>
</dbReference>
<reference evidence="2 3" key="1">
    <citation type="journal article" date="2024" name="Nat. Commun.">
        <title>Phylogenomics reveals the evolutionary origins of lichenization in chlorophyte algae.</title>
        <authorList>
            <person name="Puginier C."/>
            <person name="Libourel C."/>
            <person name="Otte J."/>
            <person name="Skaloud P."/>
            <person name="Haon M."/>
            <person name="Grisel S."/>
            <person name="Petersen M."/>
            <person name="Berrin J.G."/>
            <person name="Delaux P.M."/>
            <person name="Dal Grande F."/>
            <person name="Keller J."/>
        </authorList>
    </citation>
    <scope>NUCLEOTIDE SEQUENCE [LARGE SCALE GENOMIC DNA]</scope>
    <source>
        <strain evidence="2 3">SAG 2145</strain>
    </source>
</reference>
<feature type="region of interest" description="Disordered" evidence="1">
    <location>
        <begin position="75"/>
        <end position="108"/>
    </location>
</feature>
<proteinExistence type="predicted"/>
<dbReference type="AlphaFoldDB" id="A0AAW1S3Z5"/>
<evidence type="ECO:0000313" key="3">
    <source>
        <dbReference type="Proteomes" id="UP001438707"/>
    </source>
</evidence>
<evidence type="ECO:0000256" key="1">
    <source>
        <dbReference type="SAM" id="MobiDB-lite"/>
    </source>
</evidence>
<name>A0AAW1S3Z5_9CHLO</name>